<dbReference type="FunFam" id="3.40.50.970:FF:000001">
    <property type="entry name" value="Pyruvate dehydrogenase E1 beta subunit"/>
    <property type="match status" value="1"/>
</dbReference>
<dbReference type="SUPFAM" id="SSF52922">
    <property type="entry name" value="TK C-terminal domain-like"/>
    <property type="match status" value="1"/>
</dbReference>
<proteinExistence type="predicted"/>
<dbReference type="Gene3D" id="3.40.50.920">
    <property type="match status" value="1"/>
</dbReference>
<dbReference type="InterPro" id="IPR033248">
    <property type="entry name" value="Transketolase_C"/>
</dbReference>
<evidence type="ECO:0000256" key="3">
    <source>
        <dbReference type="ARBA" id="ARBA00023002"/>
    </source>
</evidence>
<dbReference type="SUPFAM" id="SSF52518">
    <property type="entry name" value="Thiamin diphosphate-binding fold (THDP-binding)"/>
    <property type="match status" value="1"/>
</dbReference>
<comment type="caution">
    <text evidence="5">The sequence shown here is derived from an EMBL/GenBank/DDBJ whole genome shotgun (WGS) entry which is preliminary data.</text>
</comment>
<keyword evidence="3 5" id="KW-0560">Oxidoreductase</keyword>
<protein>
    <recommendedName>
        <fullName evidence="2">3-methyl-2-oxobutanoate dehydrogenase (2-methylpropanoyl-transferring)</fullName>
        <ecNumber evidence="2">1.2.4.4</ecNumber>
    </recommendedName>
</protein>
<dbReference type="FunFam" id="3.40.50.920:FF:000001">
    <property type="entry name" value="Pyruvate dehydrogenase E1 beta subunit"/>
    <property type="match status" value="1"/>
</dbReference>
<dbReference type="PANTHER" id="PTHR42980">
    <property type="entry name" value="2-OXOISOVALERATE DEHYDROGENASE SUBUNIT BETA-RELATED"/>
    <property type="match status" value="1"/>
</dbReference>
<dbReference type="SMART" id="SM00861">
    <property type="entry name" value="Transket_pyr"/>
    <property type="match status" value="1"/>
</dbReference>
<sequence length="350" mass="38053">MDTIETAAVETDTVRMNMIQAINSALDVMMARDATVTVMGEDVGYFGGVFRATAGLQGKYGKTRVFDTPITEIGIIGVAIGMGAYGLRPVPEIQFADYIYPALDQLVSEAARLRYRSAGEFTAPITVRSPYGGGIFGGQTHSQSPEGIFTHVSGIKTVIPSTPYDAKGLLIAAIEDNDPVLFLEPKRIYNGPFNGYWDRPAENWSKHPGGAVPSGYYRVELGKAQVVRPGEALTILAYGTMVHVCRAVVEEAGVDAEIVDLRTLVPLDIETIEASVKKTGRCMIVHEATRTGGFGAELSALVQERCFYHLEAPIERVTGFDTPYPHSLEWAYFPGPVRIGQALEKIMKDV</sequence>
<accession>A0A840F5Y7</accession>
<organism evidence="5 6">
    <name type="scientific">Sphingomonas jinjuensis</name>
    <dbReference type="NCBI Taxonomy" id="535907"/>
    <lineage>
        <taxon>Bacteria</taxon>
        <taxon>Pseudomonadati</taxon>
        <taxon>Pseudomonadota</taxon>
        <taxon>Alphaproteobacteria</taxon>
        <taxon>Sphingomonadales</taxon>
        <taxon>Sphingomonadaceae</taxon>
        <taxon>Sphingomonas</taxon>
    </lineage>
</organism>
<dbReference type="Pfam" id="PF02780">
    <property type="entry name" value="Transketolase_C"/>
    <property type="match status" value="1"/>
</dbReference>
<feature type="domain" description="Transketolase-like pyrimidine-binding" evidence="4">
    <location>
        <begin position="16"/>
        <end position="191"/>
    </location>
</feature>
<dbReference type="InterPro" id="IPR009014">
    <property type="entry name" value="Transketo_C/PFOR_II"/>
</dbReference>
<dbReference type="GO" id="GO:0003863">
    <property type="term" value="F:branched-chain 2-oxo acid dehydrogenase activity"/>
    <property type="evidence" value="ECO:0007669"/>
    <property type="project" value="UniProtKB-EC"/>
</dbReference>
<dbReference type="Proteomes" id="UP000529795">
    <property type="component" value="Unassembled WGS sequence"/>
</dbReference>
<dbReference type="GO" id="GO:0009083">
    <property type="term" value="P:branched-chain amino acid catabolic process"/>
    <property type="evidence" value="ECO:0007669"/>
    <property type="project" value="TreeGrafter"/>
</dbReference>
<evidence type="ECO:0000313" key="6">
    <source>
        <dbReference type="Proteomes" id="UP000529795"/>
    </source>
</evidence>
<dbReference type="InterPro" id="IPR005475">
    <property type="entry name" value="Transketolase-like_Pyr-bd"/>
</dbReference>
<evidence type="ECO:0000313" key="5">
    <source>
        <dbReference type="EMBL" id="MBB4153189.1"/>
    </source>
</evidence>
<dbReference type="InterPro" id="IPR029061">
    <property type="entry name" value="THDP-binding"/>
</dbReference>
<dbReference type="CDD" id="cd07036">
    <property type="entry name" value="TPP_PYR_E1-PDHc-beta_like"/>
    <property type="match status" value="1"/>
</dbReference>
<reference evidence="5 6" key="1">
    <citation type="submission" date="2020-08" db="EMBL/GenBank/DDBJ databases">
        <title>Genomic Encyclopedia of Type Strains, Phase IV (KMG-IV): sequencing the most valuable type-strain genomes for metagenomic binning, comparative biology and taxonomic classification.</title>
        <authorList>
            <person name="Goeker M."/>
        </authorList>
    </citation>
    <scope>NUCLEOTIDE SEQUENCE [LARGE SCALE GENOMIC DNA]</scope>
    <source>
        <strain evidence="5 6">YC6723</strain>
    </source>
</reference>
<evidence type="ECO:0000259" key="4">
    <source>
        <dbReference type="SMART" id="SM00861"/>
    </source>
</evidence>
<name>A0A840F5Y7_9SPHN</name>
<dbReference type="Gene3D" id="3.40.50.970">
    <property type="match status" value="1"/>
</dbReference>
<keyword evidence="6" id="KW-1185">Reference proteome</keyword>
<dbReference type="EMBL" id="JACIEV010000002">
    <property type="protein sequence ID" value="MBB4153189.1"/>
    <property type="molecule type" value="Genomic_DNA"/>
</dbReference>
<dbReference type="GO" id="GO:0007584">
    <property type="term" value="P:response to nutrient"/>
    <property type="evidence" value="ECO:0007669"/>
    <property type="project" value="TreeGrafter"/>
</dbReference>
<gene>
    <name evidence="5" type="ORF">GGQ80_001077</name>
</gene>
<dbReference type="EC" id="1.2.4.4" evidence="2"/>
<comment type="cofactor">
    <cofactor evidence="1">
        <name>thiamine diphosphate</name>
        <dbReference type="ChEBI" id="CHEBI:58937"/>
    </cofactor>
</comment>
<dbReference type="Pfam" id="PF02779">
    <property type="entry name" value="Transket_pyr"/>
    <property type="match status" value="1"/>
</dbReference>
<evidence type="ECO:0000256" key="2">
    <source>
        <dbReference type="ARBA" id="ARBA00012277"/>
    </source>
</evidence>
<evidence type="ECO:0000256" key="1">
    <source>
        <dbReference type="ARBA" id="ARBA00001964"/>
    </source>
</evidence>
<dbReference type="PANTHER" id="PTHR42980:SF1">
    <property type="entry name" value="2-OXOISOVALERATE DEHYDROGENASE SUBUNIT BETA, MITOCHONDRIAL"/>
    <property type="match status" value="1"/>
</dbReference>
<dbReference type="AlphaFoldDB" id="A0A840F5Y7"/>